<proteinExistence type="predicted"/>
<evidence type="ECO:0000256" key="1">
    <source>
        <dbReference type="SAM" id="Phobius"/>
    </source>
</evidence>
<gene>
    <name evidence="2" type="ORF">DM01DRAFT_1336850</name>
</gene>
<keyword evidence="1" id="KW-0472">Membrane</keyword>
<protein>
    <submittedName>
        <fullName evidence="2">Uncharacterized protein</fullName>
    </submittedName>
</protein>
<name>A0A1X2GFD2_9FUNG</name>
<organism evidence="2 3">
    <name type="scientific">Hesseltinella vesiculosa</name>
    <dbReference type="NCBI Taxonomy" id="101127"/>
    <lineage>
        <taxon>Eukaryota</taxon>
        <taxon>Fungi</taxon>
        <taxon>Fungi incertae sedis</taxon>
        <taxon>Mucoromycota</taxon>
        <taxon>Mucoromycotina</taxon>
        <taxon>Mucoromycetes</taxon>
        <taxon>Mucorales</taxon>
        <taxon>Cunninghamellaceae</taxon>
        <taxon>Hesseltinella</taxon>
    </lineage>
</organism>
<accession>A0A1X2GFD2</accession>
<keyword evidence="1" id="KW-1133">Transmembrane helix</keyword>
<keyword evidence="1" id="KW-0812">Transmembrane</keyword>
<evidence type="ECO:0000313" key="3">
    <source>
        <dbReference type="Proteomes" id="UP000242146"/>
    </source>
</evidence>
<reference evidence="2 3" key="1">
    <citation type="submission" date="2016-07" db="EMBL/GenBank/DDBJ databases">
        <title>Pervasive Adenine N6-methylation of Active Genes in Fungi.</title>
        <authorList>
            <consortium name="DOE Joint Genome Institute"/>
            <person name="Mondo S.J."/>
            <person name="Dannebaum R.O."/>
            <person name="Kuo R.C."/>
            <person name="Labutti K."/>
            <person name="Haridas S."/>
            <person name="Kuo A."/>
            <person name="Salamov A."/>
            <person name="Ahrendt S.R."/>
            <person name="Lipzen A."/>
            <person name="Sullivan W."/>
            <person name="Andreopoulos W.B."/>
            <person name="Clum A."/>
            <person name="Lindquist E."/>
            <person name="Daum C."/>
            <person name="Ramamoorthy G.K."/>
            <person name="Gryganskyi A."/>
            <person name="Culley D."/>
            <person name="Magnuson J.K."/>
            <person name="James T.Y."/>
            <person name="O'Malley M.A."/>
            <person name="Stajich J.E."/>
            <person name="Spatafora J.W."/>
            <person name="Visel A."/>
            <person name="Grigoriev I.V."/>
        </authorList>
    </citation>
    <scope>NUCLEOTIDE SEQUENCE [LARGE SCALE GENOMIC DNA]</scope>
    <source>
        <strain evidence="2 3">NRRL 3301</strain>
    </source>
</reference>
<dbReference type="EMBL" id="MCGT01000018">
    <property type="protein sequence ID" value="ORX52476.1"/>
    <property type="molecule type" value="Genomic_DNA"/>
</dbReference>
<dbReference type="Proteomes" id="UP000242146">
    <property type="component" value="Unassembled WGS sequence"/>
</dbReference>
<sequence length="56" mass="6097">MSVAFSGWLINTGFFITALTYSSIPLMTVASRADGALVERNNGTTLFFKLGSRAFF</sequence>
<dbReference type="AlphaFoldDB" id="A0A1X2GFD2"/>
<keyword evidence="3" id="KW-1185">Reference proteome</keyword>
<comment type="caution">
    <text evidence="2">The sequence shown here is derived from an EMBL/GenBank/DDBJ whole genome shotgun (WGS) entry which is preliminary data.</text>
</comment>
<feature type="transmembrane region" description="Helical" evidence="1">
    <location>
        <begin position="6"/>
        <end position="24"/>
    </location>
</feature>
<evidence type="ECO:0000313" key="2">
    <source>
        <dbReference type="EMBL" id="ORX52476.1"/>
    </source>
</evidence>